<protein>
    <submittedName>
        <fullName evidence="2">DNA polymerase III subunit epsilon</fullName>
    </submittedName>
</protein>
<dbReference type="Proteomes" id="UP001321445">
    <property type="component" value="Chromosome"/>
</dbReference>
<keyword evidence="3" id="KW-1185">Reference proteome</keyword>
<sequence length="269" mass="30374">MRPLIDNIVAAMKKSGGKMELERFRQLIMKTRDSLFEDVDTLMELIIASGLPIDIEGDEVVLKTCFRPWEEETFCIVDIETNGSQPMRSQIIEIGALKWKNGEIVDRFESFAACSYLPYQISEITGINPEDLEGAPPLAKMLPKFKAFLGDTLFVAHNVSFDYNFISHSFERFGLGVLGNRKLCTIELARRTIEAERYGLGHLNIVLDINTLVHHRAYADAITASKVLEIGLKNVPKSVVTTEELIDFTKLPVKKAKRLLESEKPKTKN</sequence>
<evidence type="ECO:0000313" key="2">
    <source>
        <dbReference type="EMBL" id="BDY12678.1"/>
    </source>
</evidence>
<dbReference type="Pfam" id="PF00929">
    <property type="entry name" value="RNase_T"/>
    <property type="match status" value="1"/>
</dbReference>
<feature type="domain" description="Exonuclease" evidence="1">
    <location>
        <begin position="73"/>
        <end position="237"/>
    </location>
</feature>
<evidence type="ECO:0000259" key="1">
    <source>
        <dbReference type="SMART" id="SM00479"/>
    </source>
</evidence>
<accession>A0ABM8FLU8</accession>
<gene>
    <name evidence="2" type="primary">dnaQ</name>
    <name evidence="2" type="ORF">HCR_09900</name>
</gene>
<evidence type="ECO:0000313" key="3">
    <source>
        <dbReference type="Proteomes" id="UP001321445"/>
    </source>
</evidence>
<proteinExistence type="predicted"/>
<dbReference type="InterPro" id="IPR012337">
    <property type="entry name" value="RNaseH-like_sf"/>
</dbReference>
<dbReference type="RefSeq" id="WP_286337862.1">
    <property type="nucleotide sequence ID" value="NZ_AP027370.1"/>
</dbReference>
<name>A0ABM8FLU8_9BACT</name>
<dbReference type="Gene3D" id="3.30.420.10">
    <property type="entry name" value="Ribonuclease H-like superfamily/Ribonuclease H"/>
    <property type="match status" value="1"/>
</dbReference>
<reference evidence="2 3" key="1">
    <citation type="submission" date="2023-03" db="EMBL/GenBank/DDBJ databases">
        <title>Description of Hydrogenimonas sp. ISO32.</title>
        <authorList>
            <person name="Mino S."/>
            <person name="Fukazawa S."/>
            <person name="Sawabe T."/>
        </authorList>
    </citation>
    <scope>NUCLEOTIDE SEQUENCE [LARGE SCALE GENOMIC DNA]</scope>
    <source>
        <strain evidence="2 3">ISO32</strain>
    </source>
</reference>
<dbReference type="EMBL" id="AP027370">
    <property type="protein sequence ID" value="BDY12678.1"/>
    <property type="molecule type" value="Genomic_DNA"/>
</dbReference>
<dbReference type="SUPFAM" id="SSF53098">
    <property type="entry name" value="Ribonuclease H-like"/>
    <property type="match status" value="1"/>
</dbReference>
<dbReference type="CDD" id="cd06127">
    <property type="entry name" value="DEDDh"/>
    <property type="match status" value="1"/>
</dbReference>
<dbReference type="InterPro" id="IPR013520">
    <property type="entry name" value="Ribonucl_H"/>
</dbReference>
<dbReference type="PANTHER" id="PTHR30231">
    <property type="entry name" value="DNA POLYMERASE III SUBUNIT EPSILON"/>
    <property type="match status" value="1"/>
</dbReference>
<organism evidence="2 3">
    <name type="scientific">Hydrogenimonas cancrithermarum</name>
    <dbReference type="NCBI Taxonomy" id="2993563"/>
    <lineage>
        <taxon>Bacteria</taxon>
        <taxon>Pseudomonadati</taxon>
        <taxon>Campylobacterota</taxon>
        <taxon>Epsilonproteobacteria</taxon>
        <taxon>Campylobacterales</taxon>
        <taxon>Hydrogenimonadaceae</taxon>
        <taxon>Hydrogenimonas</taxon>
    </lineage>
</organism>
<dbReference type="InterPro" id="IPR036397">
    <property type="entry name" value="RNaseH_sf"/>
</dbReference>
<dbReference type="SMART" id="SM00479">
    <property type="entry name" value="EXOIII"/>
    <property type="match status" value="1"/>
</dbReference>
<dbReference type="PANTHER" id="PTHR30231:SF41">
    <property type="entry name" value="DNA POLYMERASE III SUBUNIT EPSILON"/>
    <property type="match status" value="1"/>
</dbReference>
<dbReference type="NCBIfam" id="NF006316">
    <property type="entry name" value="PRK08517.1"/>
    <property type="match status" value="1"/>
</dbReference>